<dbReference type="RefSeq" id="WP_118019124.1">
    <property type="nucleotide sequence ID" value="NZ_CAUHGS010000008.1"/>
</dbReference>
<dbReference type="EMBL" id="QRZM01000008">
    <property type="protein sequence ID" value="RGV74015.1"/>
    <property type="molecule type" value="Genomic_DNA"/>
</dbReference>
<evidence type="ECO:0000313" key="9">
    <source>
        <dbReference type="EMBL" id="RGV74015.1"/>
    </source>
</evidence>
<dbReference type="InterPro" id="IPR010737">
    <property type="entry name" value="4-carb_acid_sugar_kinase_N"/>
</dbReference>
<dbReference type="SUPFAM" id="SSF142764">
    <property type="entry name" value="YgbK-like"/>
    <property type="match status" value="1"/>
</dbReference>
<evidence type="ECO:0000313" key="10">
    <source>
        <dbReference type="Proteomes" id="UP000284543"/>
    </source>
</evidence>
<dbReference type="InterPro" id="IPR042213">
    <property type="entry name" value="NBD_C_sf"/>
</dbReference>
<dbReference type="Pfam" id="PF17042">
    <property type="entry name" value="NBD_C"/>
    <property type="match status" value="1"/>
</dbReference>
<proteinExistence type="inferred from homology"/>
<accession>A0A412Z271</accession>
<organism evidence="9 10">
    <name type="scientific">Enterocloster bolteae</name>
    <dbReference type="NCBI Taxonomy" id="208479"/>
    <lineage>
        <taxon>Bacteria</taxon>
        <taxon>Bacillati</taxon>
        <taxon>Bacillota</taxon>
        <taxon>Clostridia</taxon>
        <taxon>Lachnospirales</taxon>
        <taxon>Lachnospiraceae</taxon>
        <taxon>Enterocloster</taxon>
    </lineage>
</organism>
<keyword evidence="4 9" id="KW-0418">Kinase</keyword>
<evidence type="ECO:0000259" key="7">
    <source>
        <dbReference type="Pfam" id="PF07005"/>
    </source>
</evidence>
<evidence type="ECO:0000256" key="3">
    <source>
        <dbReference type="ARBA" id="ARBA00022741"/>
    </source>
</evidence>
<dbReference type="Pfam" id="PF07005">
    <property type="entry name" value="SBD_N"/>
    <property type="match status" value="1"/>
</dbReference>
<comment type="caution">
    <text evidence="9">The sequence shown here is derived from an EMBL/GenBank/DDBJ whole genome shotgun (WGS) entry which is preliminary data.</text>
</comment>
<protein>
    <submittedName>
        <fullName evidence="9">Four-carbon acid sugar kinase family protein</fullName>
    </submittedName>
</protein>
<dbReference type="Gene3D" id="3.40.980.20">
    <property type="entry name" value="Four-carbon acid sugar kinase, nucleotide binding domain"/>
    <property type="match status" value="1"/>
</dbReference>
<comment type="similarity">
    <text evidence="1">Belongs to the four-carbon acid sugar kinase family.</text>
</comment>
<reference evidence="9 10" key="1">
    <citation type="submission" date="2018-08" db="EMBL/GenBank/DDBJ databases">
        <title>A genome reference for cultivated species of the human gut microbiota.</title>
        <authorList>
            <person name="Zou Y."/>
            <person name="Xue W."/>
            <person name="Luo G."/>
        </authorList>
    </citation>
    <scope>NUCLEOTIDE SEQUENCE [LARGE SCALE GENOMIC DNA]</scope>
    <source>
        <strain evidence="9 10">AF14-18</strain>
    </source>
</reference>
<dbReference type="InterPro" id="IPR037051">
    <property type="entry name" value="4-carb_acid_sugar_kinase_N_sf"/>
</dbReference>
<dbReference type="GO" id="GO:0016301">
    <property type="term" value="F:kinase activity"/>
    <property type="evidence" value="ECO:0007669"/>
    <property type="project" value="UniProtKB-KW"/>
</dbReference>
<evidence type="ECO:0000256" key="5">
    <source>
        <dbReference type="ARBA" id="ARBA00022840"/>
    </source>
</evidence>
<feature type="domain" description="Four-carbon acid sugar kinase nucleotide binding" evidence="8">
    <location>
        <begin position="258"/>
        <end position="431"/>
    </location>
</feature>
<evidence type="ECO:0000256" key="1">
    <source>
        <dbReference type="ARBA" id="ARBA00005715"/>
    </source>
</evidence>
<sequence>MMIGAVTDDFTGAASAGALIARSQARTGLFLDAEALEDSEEARCLDAVFVSSNSRHLKPEDAYREVCKATKALKSTGVTCFSKKIDTTLRGRIGNEIDAMLDTLGGDMVAVMVPAMPQSRRICLNGISIIDGTVLTETPIAQDVKTPVKDAFVPRLIQGQSRRKVELISIENVDRGKGTLKCAMIDARERGGQILVMDAVTLEHIDLIAQTCVELGWNVLAVDPGAFTMKLNYRRGMIKEEVSTGAEGSTGPEEKVALFVVGSANPLTKAQMKYLCSSEANVPVHVSAYMLISGQVQFEEEVNRAVGIAVNLFRQKPRPQSIIIGTALQDCVVDLNDEDLRRGYDSGTCSRLINEGLAEITGRVMELAGREQVAGLLLTGGDTMESVCRRLHVSYIEAIDHIVPQVDVGRIVGNYTGLPVVVKGGFCGGREIGMAVVSRLLSESAECREGNGRV</sequence>
<keyword evidence="5" id="KW-0067">ATP-binding</keyword>
<evidence type="ECO:0000256" key="4">
    <source>
        <dbReference type="ARBA" id="ARBA00022777"/>
    </source>
</evidence>
<name>A0A412Z271_9FIRM</name>
<keyword evidence="2" id="KW-0808">Transferase</keyword>
<feature type="domain" description="Four-carbon acid sugar kinase N-terminal" evidence="7">
    <location>
        <begin position="3"/>
        <end position="231"/>
    </location>
</feature>
<dbReference type="Proteomes" id="UP000284543">
    <property type="component" value="Unassembled WGS sequence"/>
</dbReference>
<evidence type="ECO:0000259" key="8">
    <source>
        <dbReference type="Pfam" id="PF17042"/>
    </source>
</evidence>
<dbReference type="Gene3D" id="3.40.50.10840">
    <property type="entry name" value="Putative sugar-binding, N-terminal domain"/>
    <property type="match status" value="1"/>
</dbReference>
<dbReference type="AlphaFoldDB" id="A0A412Z271"/>
<gene>
    <name evidence="9" type="ORF">DWW02_18630</name>
</gene>
<keyword evidence="6" id="KW-0119">Carbohydrate metabolism</keyword>
<evidence type="ECO:0000256" key="2">
    <source>
        <dbReference type="ARBA" id="ARBA00022679"/>
    </source>
</evidence>
<evidence type="ECO:0000256" key="6">
    <source>
        <dbReference type="ARBA" id="ARBA00023277"/>
    </source>
</evidence>
<keyword evidence="3" id="KW-0547">Nucleotide-binding</keyword>
<dbReference type="GO" id="GO:0005524">
    <property type="term" value="F:ATP binding"/>
    <property type="evidence" value="ECO:0007669"/>
    <property type="project" value="UniProtKB-KW"/>
</dbReference>
<dbReference type="InterPro" id="IPR031475">
    <property type="entry name" value="NBD_C"/>
</dbReference>